<evidence type="ECO:0000313" key="2">
    <source>
        <dbReference type="EMBL" id="CAA9412926.1"/>
    </source>
</evidence>
<accession>A0A6J4PDH4</accession>
<protein>
    <submittedName>
        <fullName evidence="2">Uncharacterized protein</fullName>
    </submittedName>
</protein>
<organism evidence="2">
    <name type="scientific">uncultured Phycisphaerae bacterium</name>
    <dbReference type="NCBI Taxonomy" id="904963"/>
    <lineage>
        <taxon>Bacteria</taxon>
        <taxon>Pseudomonadati</taxon>
        <taxon>Planctomycetota</taxon>
        <taxon>Phycisphaerae</taxon>
        <taxon>environmental samples</taxon>
    </lineage>
</organism>
<reference evidence="2" key="1">
    <citation type="submission" date="2020-02" db="EMBL/GenBank/DDBJ databases">
        <authorList>
            <person name="Meier V. D."/>
        </authorList>
    </citation>
    <scope>NUCLEOTIDE SEQUENCE</scope>
    <source>
        <strain evidence="2">AVDCRST_MAG64</strain>
    </source>
</reference>
<name>A0A6J4PDH4_9BACT</name>
<gene>
    <name evidence="2" type="ORF">AVDCRST_MAG64-2433</name>
</gene>
<sequence>MIRVLIDTVRSRAGLARTPVFERTCEDPDGLRTSYDAPSHPGLRGVPLRHRRAQNGRGPGHGHRSRLIRTNRPGDRDTHIRYLTRRRAAPHGAARRPFCIPTSCSGRSRQARRHRR</sequence>
<evidence type="ECO:0000256" key="1">
    <source>
        <dbReference type="SAM" id="MobiDB-lite"/>
    </source>
</evidence>
<feature type="region of interest" description="Disordered" evidence="1">
    <location>
        <begin position="27"/>
        <end position="116"/>
    </location>
</feature>
<dbReference type="EMBL" id="CADCUQ010000539">
    <property type="protein sequence ID" value="CAA9412926.1"/>
    <property type="molecule type" value="Genomic_DNA"/>
</dbReference>
<feature type="compositionally biased region" description="Basic residues" evidence="1">
    <location>
        <begin position="47"/>
        <end position="69"/>
    </location>
</feature>
<proteinExistence type="predicted"/>
<dbReference type="AlphaFoldDB" id="A0A6J4PDH4"/>